<evidence type="ECO:0000313" key="5">
    <source>
        <dbReference type="EMBL" id="RPF46754.1"/>
    </source>
</evidence>
<keyword evidence="6" id="KW-1185">Reference proteome</keyword>
<accession>A0A3N5APG8</accession>
<dbReference type="EMBL" id="RKRE01000002">
    <property type="protein sequence ID" value="RPF46754.1"/>
    <property type="molecule type" value="Genomic_DNA"/>
</dbReference>
<name>A0A3N5APG8_9THEO</name>
<evidence type="ECO:0000256" key="1">
    <source>
        <dbReference type="SAM" id="Coils"/>
    </source>
</evidence>
<dbReference type="Proteomes" id="UP000282654">
    <property type="component" value="Unassembled WGS sequence"/>
</dbReference>
<feature type="transmembrane region" description="Helical" evidence="3">
    <location>
        <begin position="90"/>
        <end position="111"/>
    </location>
</feature>
<feature type="compositionally biased region" description="Low complexity" evidence="2">
    <location>
        <begin position="128"/>
        <end position="150"/>
    </location>
</feature>
<evidence type="ECO:0000259" key="4">
    <source>
        <dbReference type="Pfam" id="PF14257"/>
    </source>
</evidence>
<evidence type="ECO:0000256" key="3">
    <source>
        <dbReference type="SAM" id="Phobius"/>
    </source>
</evidence>
<organism evidence="5 6">
    <name type="scientific">Thermodesulfitimonas autotrophica</name>
    <dbReference type="NCBI Taxonomy" id="1894989"/>
    <lineage>
        <taxon>Bacteria</taxon>
        <taxon>Bacillati</taxon>
        <taxon>Bacillota</taxon>
        <taxon>Clostridia</taxon>
        <taxon>Thermoanaerobacterales</taxon>
        <taxon>Thermoanaerobacteraceae</taxon>
        <taxon>Thermodesulfitimonas</taxon>
    </lineage>
</organism>
<keyword evidence="1" id="KW-0175">Coiled coil</keyword>
<sequence>MRCKRLRKKLLLLVDHPERDLPPAVAAHLAGCPACQREFALLRQMRALLQAAEAPPAPAGFAAGVMARIAAADREPAHGWRVLLTGWKRVAAATAALLLVAGSAFALVRFGTFQPPLIASKEQRTVVSPAAPATPVAPAKTEQVDKTAVPAPRPQQTPAPAPSTGKTEPKPAPPAAKEKTKPADRQPVAVAVERPARVFLDRQRVVFSTFLRVKVVDLNAAKARAAAIASAWGATQSYATSTTDRNQQVQICQFIVAKEKSAAFVNELAGLGSVVLRQDEKNDVTQEFNSIKAEYERLTALRKAAPEDERAALDATLNTLEGRLSQLETAASRYTVTLCLSEQG</sequence>
<protein>
    <submittedName>
        <fullName evidence="5">Uncharacterized protein DUF4349</fullName>
    </submittedName>
</protein>
<feature type="coiled-coil region" evidence="1">
    <location>
        <begin position="281"/>
        <end position="330"/>
    </location>
</feature>
<evidence type="ECO:0000313" key="6">
    <source>
        <dbReference type="Proteomes" id="UP000282654"/>
    </source>
</evidence>
<reference evidence="5 6" key="1">
    <citation type="submission" date="2018-11" db="EMBL/GenBank/DDBJ databases">
        <title>Genomic Encyclopedia of Type Strains, Phase IV (KMG-IV): sequencing the most valuable type-strain genomes for metagenomic binning, comparative biology and taxonomic classification.</title>
        <authorList>
            <person name="Goeker M."/>
        </authorList>
    </citation>
    <scope>NUCLEOTIDE SEQUENCE [LARGE SCALE GENOMIC DNA]</scope>
    <source>
        <strain evidence="5 6">DSM 102936</strain>
    </source>
</reference>
<dbReference type="AlphaFoldDB" id="A0A3N5APG8"/>
<keyword evidence="3" id="KW-0812">Transmembrane</keyword>
<keyword evidence="3" id="KW-0472">Membrane</keyword>
<feature type="compositionally biased region" description="Pro residues" evidence="2">
    <location>
        <begin position="151"/>
        <end position="161"/>
    </location>
</feature>
<keyword evidence="3" id="KW-1133">Transmembrane helix</keyword>
<proteinExistence type="predicted"/>
<feature type="domain" description="DUF4349" evidence="4">
    <location>
        <begin position="205"/>
        <end position="303"/>
    </location>
</feature>
<dbReference type="RefSeq" id="WP_123928933.1">
    <property type="nucleotide sequence ID" value="NZ_RKRE01000002.1"/>
</dbReference>
<comment type="caution">
    <text evidence="5">The sequence shown here is derived from an EMBL/GenBank/DDBJ whole genome shotgun (WGS) entry which is preliminary data.</text>
</comment>
<dbReference type="Pfam" id="PF14257">
    <property type="entry name" value="DUF4349"/>
    <property type="match status" value="1"/>
</dbReference>
<evidence type="ECO:0000256" key="2">
    <source>
        <dbReference type="SAM" id="MobiDB-lite"/>
    </source>
</evidence>
<dbReference type="InterPro" id="IPR041916">
    <property type="entry name" value="Anti_sigma_zinc_sf"/>
</dbReference>
<feature type="region of interest" description="Disordered" evidence="2">
    <location>
        <begin position="128"/>
        <end position="188"/>
    </location>
</feature>
<dbReference type="Gene3D" id="1.10.10.1320">
    <property type="entry name" value="Anti-sigma factor, zinc-finger domain"/>
    <property type="match status" value="1"/>
</dbReference>
<gene>
    <name evidence="5" type="ORF">EDD75_1012</name>
</gene>
<dbReference type="InterPro" id="IPR025645">
    <property type="entry name" value="DUF4349"/>
</dbReference>